<evidence type="ECO:0000256" key="1">
    <source>
        <dbReference type="SAM" id="MobiDB-lite"/>
    </source>
</evidence>
<sequence length="373" mass="42071">MTSMHAHRPVDHAHHHPDGTHAWKKHSNPWSVVPVIWSPTARFDRQLEFQQWLSQAATTGHICEVRLPAMNATDFFFHRPEIDGPVSIFDRRTKKLIFRVNVKPLETGTARDAEKVPFEPHQVASAAFHLRALKCIRAGNDCHPCMAERRWFMVAEEDIIPLRVLSPSQLTTLLPAALQALRVDGQHVNKVQLAIKVGGKCGTCHEAMNKRLWSTHDTFCLRSCYDPHDARAFMIRRDLALNTLDALEAVAGEEESNFDNVCFNPWQSKKHTCGTDPALFRYVLSRCSGGRKETRTFCEGAALGLRTGNRPGLFFHNHTVPRATVGILRYPIFKDPFDVRNDSLVDQYIAPEMTVQAQSSGPFAFLGSLFGRA</sequence>
<protein>
    <submittedName>
        <fullName evidence="2">Uncharacterized protein</fullName>
    </submittedName>
</protein>
<evidence type="ECO:0000313" key="2">
    <source>
        <dbReference type="EMBL" id="CAE0782899.1"/>
    </source>
</evidence>
<organism evidence="2">
    <name type="scientific">Chrysotila carterae</name>
    <name type="common">Marine alga</name>
    <name type="synonym">Syracosphaera carterae</name>
    <dbReference type="NCBI Taxonomy" id="13221"/>
    <lineage>
        <taxon>Eukaryota</taxon>
        <taxon>Haptista</taxon>
        <taxon>Haptophyta</taxon>
        <taxon>Prymnesiophyceae</taxon>
        <taxon>Isochrysidales</taxon>
        <taxon>Isochrysidaceae</taxon>
        <taxon>Chrysotila</taxon>
    </lineage>
</organism>
<feature type="compositionally biased region" description="Basic and acidic residues" evidence="1">
    <location>
        <begin position="8"/>
        <end position="21"/>
    </location>
</feature>
<name>A0A7S4C082_CHRCT</name>
<accession>A0A7S4C082</accession>
<dbReference type="AlphaFoldDB" id="A0A7S4C082"/>
<proteinExistence type="predicted"/>
<reference evidence="2" key="1">
    <citation type="submission" date="2021-01" db="EMBL/GenBank/DDBJ databases">
        <authorList>
            <person name="Corre E."/>
            <person name="Pelletier E."/>
            <person name="Niang G."/>
            <person name="Scheremetjew M."/>
            <person name="Finn R."/>
            <person name="Kale V."/>
            <person name="Holt S."/>
            <person name="Cochrane G."/>
            <person name="Meng A."/>
            <person name="Brown T."/>
            <person name="Cohen L."/>
        </authorList>
    </citation>
    <scope>NUCLEOTIDE SEQUENCE</scope>
    <source>
        <strain evidence="2">CCMP645</strain>
    </source>
</reference>
<feature type="region of interest" description="Disordered" evidence="1">
    <location>
        <begin position="1"/>
        <end position="24"/>
    </location>
</feature>
<dbReference type="EMBL" id="HBIZ01055932">
    <property type="protein sequence ID" value="CAE0782899.1"/>
    <property type="molecule type" value="Transcribed_RNA"/>
</dbReference>
<gene>
    <name evidence="2" type="ORF">PCAR00345_LOCUS35602</name>
</gene>